<name>A0A5M6BQ46_9TREE</name>
<dbReference type="Proteomes" id="UP000322225">
    <property type="component" value="Chromosome 8"/>
</dbReference>
<dbReference type="EMBL" id="CP144058">
    <property type="protein sequence ID" value="WWD20009.1"/>
    <property type="molecule type" value="Genomic_DNA"/>
</dbReference>
<organism evidence="2 3">
    <name type="scientific">Kwoniella shandongensis</name>
    <dbReference type="NCBI Taxonomy" id="1734106"/>
    <lineage>
        <taxon>Eukaryota</taxon>
        <taxon>Fungi</taxon>
        <taxon>Dikarya</taxon>
        <taxon>Basidiomycota</taxon>
        <taxon>Agaricomycotina</taxon>
        <taxon>Tremellomycetes</taxon>
        <taxon>Tremellales</taxon>
        <taxon>Cryptococcaceae</taxon>
        <taxon>Kwoniella</taxon>
    </lineage>
</organism>
<feature type="compositionally biased region" description="Polar residues" evidence="1">
    <location>
        <begin position="160"/>
        <end position="174"/>
    </location>
</feature>
<evidence type="ECO:0000256" key="1">
    <source>
        <dbReference type="SAM" id="MobiDB-lite"/>
    </source>
</evidence>
<reference evidence="2" key="1">
    <citation type="submission" date="2017-08" db="EMBL/GenBank/DDBJ databases">
        <authorList>
            <person name="Cuomo C."/>
            <person name="Billmyre B."/>
            <person name="Heitman J."/>
        </authorList>
    </citation>
    <scope>NUCLEOTIDE SEQUENCE</scope>
    <source>
        <strain evidence="2">CBS 12478</strain>
    </source>
</reference>
<dbReference type="GeneID" id="43592108"/>
<reference evidence="2" key="2">
    <citation type="submission" date="2024-01" db="EMBL/GenBank/DDBJ databases">
        <title>Comparative genomics of Cryptococcus and Kwoniella reveals pathogenesis evolution and contrasting modes of karyotype evolution via chromosome fusion or intercentromeric recombination.</title>
        <authorList>
            <person name="Coelho M.A."/>
            <person name="David-Palma M."/>
            <person name="Shea T."/>
            <person name="Bowers K."/>
            <person name="McGinley-Smith S."/>
            <person name="Mohammad A.W."/>
            <person name="Gnirke A."/>
            <person name="Yurkov A.M."/>
            <person name="Nowrousian M."/>
            <person name="Sun S."/>
            <person name="Cuomo C.A."/>
            <person name="Heitman J."/>
        </authorList>
    </citation>
    <scope>NUCLEOTIDE SEQUENCE</scope>
    <source>
        <strain evidence="2">CBS 12478</strain>
    </source>
</reference>
<evidence type="ECO:0000313" key="2">
    <source>
        <dbReference type="EMBL" id="WWD20009.1"/>
    </source>
</evidence>
<gene>
    <name evidence="2" type="ORF">CI109_104482</name>
</gene>
<feature type="region of interest" description="Disordered" evidence="1">
    <location>
        <begin position="98"/>
        <end position="207"/>
    </location>
</feature>
<dbReference type="RefSeq" id="XP_031857795.1">
    <property type="nucleotide sequence ID" value="XM_032007936.1"/>
</dbReference>
<dbReference type="KEGG" id="ksn:43592108"/>
<feature type="compositionally biased region" description="Polar residues" evidence="1">
    <location>
        <begin position="136"/>
        <end position="145"/>
    </location>
</feature>
<sequence length="207" mass="22327">MADPNASEFTDYDAMSASAVPVRPDSMYASCEELSHRQSYAGQRSSSSAPAPLTVAPPHAYYRDSRATVSPLDTIPDRGWKDDFALVSPLSPIYSGGSTLNYAGPYTDVSPVSTVSYRSRGDPSRSSSRSSRHPLVSTNHPNTTAGDVIPENTVPDYEGFSQTPFDVVTQQPQPTAAPEFAPRSRSGDHEGRRSKRQNKHEKGGCCG</sequence>
<evidence type="ECO:0000313" key="3">
    <source>
        <dbReference type="Proteomes" id="UP000322225"/>
    </source>
</evidence>
<proteinExistence type="predicted"/>
<feature type="region of interest" description="Disordered" evidence="1">
    <location>
        <begin position="33"/>
        <end position="57"/>
    </location>
</feature>
<keyword evidence="3" id="KW-1185">Reference proteome</keyword>
<accession>A0A5M6BQ46</accession>
<dbReference type="AlphaFoldDB" id="A0A5M6BQ46"/>
<feature type="compositionally biased region" description="Polar residues" evidence="1">
    <location>
        <begin position="37"/>
        <end position="49"/>
    </location>
</feature>
<protein>
    <submittedName>
        <fullName evidence="2">Uncharacterized protein</fullName>
    </submittedName>
</protein>